<evidence type="ECO:0000256" key="1">
    <source>
        <dbReference type="ARBA" id="ARBA00022679"/>
    </source>
</evidence>
<reference evidence="8 9" key="1">
    <citation type="submission" date="2019-10" db="EMBL/GenBank/DDBJ databases">
        <title>Corynebacterium sp novel species isolated from the respiratory tract of Marmot.</title>
        <authorList>
            <person name="Zhang G."/>
        </authorList>
    </citation>
    <scope>NUCLEOTIDE SEQUENCE [LARGE SCALE GENOMIC DNA]</scope>
    <source>
        <strain evidence="8 9">336</strain>
    </source>
</reference>
<dbReference type="RefSeq" id="WP_151844219.1">
    <property type="nucleotide sequence ID" value="NZ_WBZJ01000001.1"/>
</dbReference>
<keyword evidence="4" id="KW-0067">ATP-binding</keyword>
<evidence type="ECO:0000259" key="7">
    <source>
        <dbReference type="Pfam" id="PF12555"/>
    </source>
</evidence>
<proteinExistence type="predicted"/>
<feature type="region of interest" description="Disordered" evidence="5">
    <location>
        <begin position="1"/>
        <end position="24"/>
    </location>
</feature>
<evidence type="ECO:0000256" key="3">
    <source>
        <dbReference type="ARBA" id="ARBA00022777"/>
    </source>
</evidence>
<dbReference type="InterPro" id="IPR022215">
    <property type="entry name" value="SteA-like_C"/>
</dbReference>
<keyword evidence="2" id="KW-0547">Nucleotide-binding</keyword>
<feature type="transmembrane region" description="Helical" evidence="6">
    <location>
        <begin position="346"/>
        <end position="366"/>
    </location>
</feature>
<evidence type="ECO:0000256" key="6">
    <source>
        <dbReference type="SAM" id="Phobius"/>
    </source>
</evidence>
<comment type="caution">
    <text evidence="8">The sequence shown here is derived from an EMBL/GenBank/DDBJ whole genome shotgun (WGS) entry which is preliminary data.</text>
</comment>
<keyword evidence="9" id="KW-1185">Reference proteome</keyword>
<dbReference type="SUPFAM" id="SSF63999">
    <property type="entry name" value="Thiamin pyrophosphokinase, catalytic domain"/>
    <property type="match status" value="1"/>
</dbReference>
<keyword evidence="6" id="KW-1133">Transmembrane helix</keyword>
<keyword evidence="6" id="KW-0812">Transmembrane</keyword>
<dbReference type="EMBL" id="WBZJ01000001">
    <property type="protein sequence ID" value="KAB3523570.1"/>
    <property type="molecule type" value="Genomic_DNA"/>
</dbReference>
<dbReference type="Pfam" id="PF12555">
    <property type="entry name" value="SteA-like_C"/>
    <property type="match status" value="1"/>
</dbReference>
<evidence type="ECO:0000313" key="9">
    <source>
        <dbReference type="Proteomes" id="UP000436181"/>
    </source>
</evidence>
<sequence length="393" mass="42313">MLFSRSDLPGIQGATRDLTGPKGINKRKLHEGDIAVIDQPDLSRADAQKLIDAKVAAVFNFDKFSTGQVPNFGPQMLLDEDIILVEKDEEKPANKVKNGKKGRLDSGALYYGERLIVRGDELDTETAADRFDEAREALGDHMVALSGNLAEFTRSEAPLLVDGLGIPDVDVDMDDRKVLVVSPDEDVQEKLKDLRYFLREYEPVIIGVGTAADVLVETGHKPQVILGDPESLATDTLRSGATVVVPAGPDGHAPGLERIQDLGVAAMTFPAASSNQTDLALLLADYHGASMVVHLGENMDLDHVFAQSQDPETPSAIMSRLRVGSKLVDSTAVAEFYRVSKSSTGWLWAILGILLALGVIIAIAGLSGDSGFVDNLINSWNSLALNVQELFKS</sequence>
<evidence type="ECO:0000256" key="2">
    <source>
        <dbReference type="ARBA" id="ARBA00022741"/>
    </source>
</evidence>
<dbReference type="InterPro" id="IPR036759">
    <property type="entry name" value="TPK_catalytic_sf"/>
</dbReference>
<keyword evidence="1" id="KW-0808">Transferase</keyword>
<name>A0ABQ6VGM7_9CORY</name>
<keyword evidence="3" id="KW-0418">Kinase</keyword>
<gene>
    <name evidence="8" type="ORF">F8377_05585</name>
</gene>
<evidence type="ECO:0000256" key="5">
    <source>
        <dbReference type="SAM" id="MobiDB-lite"/>
    </source>
</evidence>
<evidence type="ECO:0000256" key="4">
    <source>
        <dbReference type="ARBA" id="ARBA00022840"/>
    </source>
</evidence>
<accession>A0ABQ6VGM7</accession>
<feature type="domain" description="SteA-like C-terminal" evidence="7">
    <location>
        <begin position="332"/>
        <end position="384"/>
    </location>
</feature>
<keyword evidence="6" id="KW-0472">Membrane</keyword>
<dbReference type="Proteomes" id="UP000436181">
    <property type="component" value="Unassembled WGS sequence"/>
</dbReference>
<dbReference type="InterPro" id="IPR047795">
    <property type="entry name" value="Put_SteA-like"/>
</dbReference>
<dbReference type="NCBIfam" id="NF040608">
    <property type="entry name" value="division_SteA"/>
    <property type="match status" value="1"/>
</dbReference>
<evidence type="ECO:0000313" key="8">
    <source>
        <dbReference type="EMBL" id="KAB3523570.1"/>
    </source>
</evidence>
<organism evidence="8 9">
    <name type="scientific">Corynebacterium zhongnanshanii</name>
    <dbReference type="NCBI Taxonomy" id="2768834"/>
    <lineage>
        <taxon>Bacteria</taxon>
        <taxon>Bacillati</taxon>
        <taxon>Actinomycetota</taxon>
        <taxon>Actinomycetes</taxon>
        <taxon>Mycobacteriales</taxon>
        <taxon>Corynebacteriaceae</taxon>
        <taxon>Corynebacterium</taxon>
    </lineage>
</organism>
<protein>
    <submittedName>
        <fullName evidence="8">Thiamine pyrophosphokinase</fullName>
    </submittedName>
</protein>